<dbReference type="InterPro" id="IPR052336">
    <property type="entry name" value="MlaD_Phospholipid_Transporter"/>
</dbReference>
<keyword evidence="1" id="KW-0175">Coiled coil</keyword>
<evidence type="ECO:0000256" key="2">
    <source>
        <dbReference type="SAM" id="Phobius"/>
    </source>
</evidence>
<feature type="transmembrane region" description="Helical" evidence="2">
    <location>
        <begin position="9"/>
        <end position="31"/>
    </location>
</feature>
<organism evidence="4 5">
    <name type="scientific">Chitinophaga pinensis (strain ATCC 43595 / DSM 2588 / LMG 13176 / NBRC 15968 / NCIMB 11800 / UQM 2034)</name>
    <dbReference type="NCBI Taxonomy" id="485918"/>
    <lineage>
        <taxon>Bacteria</taxon>
        <taxon>Pseudomonadati</taxon>
        <taxon>Bacteroidota</taxon>
        <taxon>Chitinophagia</taxon>
        <taxon>Chitinophagales</taxon>
        <taxon>Chitinophagaceae</taxon>
        <taxon>Chitinophaga</taxon>
    </lineage>
</organism>
<dbReference type="Pfam" id="PF02470">
    <property type="entry name" value="MlaD"/>
    <property type="match status" value="1"/>
</dbReference>
<dbReference type="PANTHER" id="PTHR33371:SF4">
    <property type="entry name" value="INTERMEMBRANE PHOSPHOLIPID TRANSPORT SYSTEM BINDING PROTEIN MLAD"/>
    <property type="match status" value="1"/>
</dbReference>
<dbReference type="OrthoDB" id="9771725at2"/>
<reference evidence="4 5" key="2">
    <citation type="journal article" date="2010" name="Stand. Genomic Sci.">
        <title>Complete genome sequence of Chitinophaga pinensis type strain (UQM 2034).</title>
        <authorList>
            <person name="Glavina Del Rio T."/>
            <person name="Abt B."/>
            <person name="Spring S."/>
            <person name="Lapidus A."/>
            <person name="Nolan M."/>
            <person name="Tice H."/>
            <person name="Copeland A."/>
            <person name="Cheng J.F."/>
            <person name="Chen F."/>
            <person name="Bruce D."/>
            <person name="Goodwin L."/>
            <person name="Pitluck S."/>
            <person name="Ivanova N."/>
            <person name="Mavromatis K."/>
            <person name="Mikhailova N."/>
            <person name="Pati A."/>
            <person name="Chen A."/>
            <person name="Palaniappan K."/>
            <person name="Land M."/>
            <person name="Hauser L."/>
            <person name="Chang Y.J."/>
            <person name="Jeffries C.D."/>
            <person name="Chain P."/>
            <person name="Saunders E."/>
            <person name="Detter J.C."/>
            <person name="Brettin T."/>
            <person name="Rohde M."/>
            <person name="Goker M."/>
            <person name="Bristow J."/>
            <person name="Eisen J.A."/>
            <person name="Markowitz V."/>
            <person name="Hugenholtz P."/>
            <person name="Kyrpides N.C."/>
            <person name="Klenk H.P."/>
            <person name="Lucas S."/>
        </authorList>
    </citation>
    <scope>NUCLEOTIDE SEQUENCE [LARGE SCALE GENOMIC DNA]</scope>
    <source>
        <strain evidence="5">ATCC 43595 / DSM 2588 / LMG 13176 / NBRC 15968 / NCIMB 11800 / UQM 2034</strain>
    </source>
</reference>
<evidence type="ECO:0000256" key="1">
    <source>
        <dbReference type="SAM" id="Coils"/>
    </source>
</evidence>
<keyword evidence="2" id="KW-1133">Transmembrane helix</keyword>
<protein>
    <submittedName>
        <fullName evidence="4">Mammalian cell entry related domain protein</fullName>
    </submittedName>
</protein>
<accession>A0A979G8M1</accession>
<dbReference type="RefSeq" id="WP_012792880.1">
    <property type="nucleotide sequence ID" value="NC_013132.1"/>
</dbReference>
<keyword evidence="2" id="KW-0472">Membrane</keyword>
<reference evidence="5" key="1">
    <citation type="submission" date="2009-08" db="EMBL/GenBank/DDBJ databases">
        <title>The complete genome of Chitinophaga pinensis DSM 2588.</title>
        <authorList>
            <consortium name="US DOE Joint Genome Institute (JGI-PGF)"/>
            <person name="Lucas S."/>
            <person name="Copeland A."/>
            <person name="Lapidus A."/>
            <person name="Glavina del Rio T."/>
            <person name="Dalin E."/>
            <person name="Tice H."/>
            <person name="Bruce D."/>
            <person name="Goodwin L."/>
            <person name="Pitluck S."/>
            <person name="Kyrpides N."/>
            <person name="Mavromatis K."/>
            <person name="Ivanova N."/>
            <person name="Mikhailova N."/>
            <person name="Sims D."/>
            <person name="Meinche L."/>
            <person name="Brettin T."/>
            <person name="Detter J.C."/>
            <person name="Han C."/>
            <person name="Larimer F."/>
            <person name="Land M."/>
            <person name="Hauser L."/>
            <person name="Markowitz V."/>
            <person name="Cheng J.-F."/>
            <person name="Hugenholtz P."/>
            <person name="Woyke T."/>
            <person name="Wu D."/>
            <person name="Spring S."/>
            <person name="Klenk H.-P."/>
            <person name="Eisen J.A."/>
        </authorList>
    </citation>
    <scope>NUCLEOTIDE SEQUENCE [LARGE SCALE GENOMIC DNA]</scope>
    <source>
        <strain evidence="5">ATCC 43595 / DSM 2588 / LMG 13176 / NBRC 15968 / NCIMB 11800 / UQM 2034</strain>
    </source>
</reference>
<dbReference type="AlphaFoldDB" id="A0A979G8M1"/>
<evidence type="ECO:0000313" key="5">
    <source>
        <dbReference type="Proteomes" id="UP000002215"/>
    </source>
</evidence>
<dbReference type="KEGG" id="cpi:Cpin_5281"/>
<feature type="coiled-coil region" evidence="1">
    <location>
        <begin position="291"/>
        <end position="339"/>
    </location>
</feature>
<sequence>MKETSNRRAVIVGIFITLGLLIVIAGVLTLGGQKKAFVSAIHVSATFSDIGGVQTGNNIWYSGVKVGTVKKITFIEHNKIRVDLNIEEKSAQFIHKDVLAKVGSDGLVGNKIIALSGGSENVPAIQDGDQLKVAVNISPDEIMTTLQENNKKLLLITGDLSTLSKRIVNGEGSVGKLMTDESLYNNLSQTVATFEKAAANTERLTQGLADYASSLRKKGSLTNDLVTDTTVFNNLRAAVAQMKDVAGNANVVVENLKSTTRSLNDNLNDAKSPVGVLLNDQQSGEDLRQTLRNLNVSTAKLDEDLEAAQHNFLLRGFFKKKAKREEKARKDSIKNAQKQQ</sequence>
<name>A0A979G8M1_CHIPD</name>
<keyword evidence="2" id="KW-0812">Transmembrane</keyword>
<gene>
    <name evidence="4" type="ordered locus">Cpin_5281</name>
</gene>
<dbReference type="PANTHER" id="PTHR33371">
    <property type="entry name" value="INTERMEMBRANE PHOSPHOLIPID TRANSPORT SYSTEM BINDING PROTEIN MLAD-RELATED"/>
    <property type="match status" value="1"/>
</dbReference>
<evidence type="ECO:0000259" key="3">
    <source>
        <dbReference type="Pfam" id="PF02470"/>
    </source>
</evidence>
<feature type="domain" description="Mce/MlaD" evidence="3">
    <location>
        <begin position="41"/>
        <end position="118"/>
    </location>
</feature>
<dbReference type="Proteomes" id="UP000002215">
    <property type="component" value="Chromosome"/>
</dbReference>
<evidence type="ECO:0000313" key="4">
    <source>
        <dbReference type="EMBL" id="ACU62712.1"/>
    </source>
</evidence>
<dbReference type="InterPro" id="IPR003399">
    <property type="entry name" value="Mce/MlaD"/>
</dbReference>
<dbReference type="EMBL" id="CP001699">
    <property type="protein sequence ID" value="ACU62712.1"/>
    <property type="molecule type" value="Genomic_DNA"/>
</dbReference>
<proteinExistence type="predicted"/>